<proteinExistence type="predicted"/>
<dbReference type="InterPro" id="IPR023298">
    <property type="entry name" value="ATPase_P-typ_TM_dom_sf"/>
</dbReference>
<name>A0AAD5W0V5_9AGAR</name>
<dbReference type="InterPro" id="IPR020845">
    <property type="entry name" value="AMP-binding_CS"/>
</dbReference>
<feature type="region of interest" description="Disordered" evidence="1">
    <location>
        <begin position="524"/>
        <end position="570"/>
    </location>
</feature>
<feature type="domain" description="Peptidase S9 prolyl oligopeptidase catalytic" evidence="3">
    <location>
        <begin position="1303"/>
        <end position="1365"/>
    </location>
</feature>
<comment type="caution">
    <text evidence="6">The sequence shown here is derived from an EMBL/GenBank/DDBJ whole genome shotgun (WGS) entry which is preliminary data.</text>
</comment>
<evidence type="ECO:0000259" key="3">
    <source>
        <dbReference type="Pfam" id="PF00326"/>
    </source>
</evidence>
<evidence type="ECO:0000313" key="6">
    <source>
        <dbReference type="EMBL" id="KAJ3575349.1"/>
    </source>
</evidence>
<gene>
    <name evidence="6" type="ORF">NP233_g1159</name>
</gene>
<sequence>MVILQSLQEPLRDLSPPDRDTFLRFGRGEDKPAPFSCIHHAFEYHASRQPEALAVVNFEETITYGELDRQANCLAARLRDMGIAPDSRVCLLVERSILMVVAILGVLKAGAAYVPLDGNVVSDSTLAHALRDSGSDIVLTLSKFTARVADKRAIVLEDVICRSAAIHCVKPKDEATTSGGAYVIYTSGTTGAPKGVDVSHQNVTNLLCLSPGSLHMAPGIRVSQLMNISFDMAAWEILGSMSNGSTLCLRGKSSKEWRSVMKLVDVVIATPSMLVPHDPADYPNIKVVAVAGEPCPKSLADAWATRVEFYHCCGPTEVTIVNTMQLHSPSSSLSIGRPVPNTSVYILDPETTEPLPIGSKGLMWAGGACVSRGYVNLPEKTAERYQLDPFSPGHSMMFNTGDLGRWNGDGTLEVLGRLDNQVKVKGFRVELDGVARAMEAFPGIHTAAALLINGELWGFVTPHFTTTEAIRETASKIQPYYAVPTNIIHLESFPKTANGKTDKRKLEELALSCLQQESVSVASDASSTKASSATPSSDHPELKTPPPAYIPASKSAHADRDSHSETDLGTEATIEVKEEVAWAGYEQDPIPVQTQGKRIRNLRHRIFTLYRRLFGIVFATNMGIFLWLCLSRADAQRIGGVVIINLFCAILMRQDYVINAIFNTCCAVPPSWPLAIRRVCGRVYHIGGLHSGFAVSGVVWLVLFTGQATKQLLRHDKITVPTLVLTYLILVLLLGIVLLAYPTFRSKQHNNFEMAHRFLGWSATVMVWCQFILLANDYKGSQELGAALVNDPHFWLLCVLTSSIILPWSRLRKVPVRSEVLSRHAVRMYFDYTTPIAGSFVRVSDDPLLEWHGFATVPEPGKKGFSLIVSRAGDWTAKQIDNPPSNLWVRGVPTFGVLRIVPLFRRLVFVATGSGIGPCAPCILEQRVPIRLLWTSPNVRETFGDDLVDSILEKSPGAVIYDTRKHGKPDMVKLTYRLVKEFNAEAVCIISNQKLTEKVVYVFSDPGPMTHLPPHSTVPYKRIGENDVYFDIYPPIVTVEDDSTPTRSVPAVIYFHGGGLTVGNRESWFPSWLYRRAVALGLAFLCPDYQLLPPATGHDVATDIQDFLSFISFQNLTFSVPGEGLGHQNTFRINPDALILAGSSAGGLCAYLGADARPKPRALLSLYGMGGDFLTPYWMEPKQEVFIPGREILDPEHFQQFVYPLSPTTTTESSLEYYPTGHPTPGLPSNPRMYLARLFCQLGTYLDYYTGEHEPSLSKTLREGRRVVLGLSKGGTLQLEPESWGGHLVPERHRPLFPQLSVTAQWPEVFLIHGTEDYHVHIHESLHLKKLLEEANVRVTLKVVEGKGHSFDYDSDAEDEFHALFDEVSEFLTRVLKMPQSQ</sequence>
<feature type="transmembrane region" description="Helical" evidence="2">
    <location>
        <begin position="609"/>
        <end position="630"/>
    </location>
</feature>
<dbReference type="Proteomes" id="UP001213000">
    <property type="component" value="Unassembled WGS sequence"/>
</dbReference>
<dbReference type="InterPro" id="IPR001375">
    <property type="entry name" value="Peptidase_S9_cat"/>
</dbReference>
<feature type="domain" description="AMP-dependent synthetase/ligase" evidence="4">
    <location>
        <begin position="42"/>
        <end position="374"/>
    </location>
</feature>
<dbReference type="InterPro" id="IPR029058">
    <property type="entry name" value="AB_hydrolase_fold"/>
</dbReference>
<dbReference type="EMBL" id="JANIEX010000040">
    <property type="protein sequence ID" value="KAJ3575349.1"/>
    <property type="molecule type" value="Genomic_DNA"/>
</dbReference>
<keyword evidence="2" id="KW-0472">Membrane</keyword>
<dbReference type="InterPro" id="IPR042099">
    <property type="entry name" value="ANL_N_sf"/>
</dbReference>
<dbReference type="InterPro" id="IPR052979">
    <property type="entry name" value="Adenylate-forming_domain"/>
</dbReference>
<dbReference type="Pfam" id="PF00326">
    <property type="entry name" value="Peptidase_S9"/>
    <property type="match status" value="1"/>
</dbReference>
<dbReference type="NCBIfam" id="TIGR01733">
    <property type="entry name" value="AA-adenyl-dom"/>
    <property type="match status" value="1"/>
</dbReference>
<feature type="domain" description="Alpha/beta hydrolase fold-3" evidence="5">
    <location>
        <begin position="1052"/>
        <end position="1168"/>
    </location>
</feature>
<dbReference type="InterPro" id="IPR013094">
    <property type="entry name" value="AB_hydrolase_3"/>
</dbReference>
<feature type="transmembrane region" description="Helical" evidence="2">
    <location>
        <begin position="724"/>
        <end position="744"/>
    </location>
</feature>
<keyword evidence="7" id="KW-1185">Reference proteome</keyword>
<dbReference type="GO" id="GO:0008236">
    <property type="term" value="F:serine-type peptidase activity"/>
    <property type="evidence" value="ECO:0007669"/>
    <property type="project" value="InterPro"/>
</dbReference>
<keyword evidence="2" id="KW-1133">Transmembrane helix</keyword>
<evidence type="ECO:0000256" key="1">
    <source>
        <dbReference type="SAM" id="MobiDB-lite"/>
    </source>
</evidence>
<accession>A0AAD5W0V5</accession>
<keyword evidence="2" id="KW-0812">Transmembrane</keyword>
<dbReference type="SUPFAM" id="SSF81665">
    <property type="entry name" value="Calcium ATPase, transmembrane domain M"/>
    <property type="match status" value="1"/>
</dbReference>
<organism evidence="6 7">
    <name type="scientific">Leucocoprinus birnbaumii</name>
    <dbReference type="NCBI Taxonomy" id="56174"/>
    <lineage>
        <taxon>Eukaryota</taxon>
        <taxon>Fungi</taxon>
        <taxon>Dikarya</taxon>
        <taxon>Basidiomycota</taxon>
        <taxon>Agaricomycotina</taxon>
        <taxon>Agaricomycetes</taxon>
        <taxon>Agaricomycetidae</taxon>
        <taxon>Agaricales</taxon>
        <taxon>Agaricineae</taxon>
        <taxon>Agaricaceae</taxon>
        <taxon>Leucocoprinus</taxon>
    </lineage>
</organism>
<dbReference type="Pfam" id="PF00501">
    <property type="entry name" value="AMP-binding"/>
    <property type="match status" value="1"/>
</dbReference>
<feature type="compositionally biased region" description="Low complexity" evidence="1">
    <location>
        <begin position="524"/>
        <end position="537"/>
    </location>
</feature>
<dbReference type="PROSITE" id="PS00455">
    <property type="entry name" value="AMP_BINDING"/>
    <property type="match status" value="1"/>
</dbReference>
<dbReference type="PANTHER" id="PTHR33927:SF5">
    <property type="entry name" value="ENZYME, PUTATIVE (AFU_ORTHOLOGUE AFUA_8G01222)-RELATED"/>
    <property type="match status" value="1"/>
</dbReference>
<evidence type="ECO:0000256" key="2">
    <source>
        <dbReference type="SAM" id="Phobius"/>
    </source>
</evidence>
<dbReference type="Gene3D" id="3.30.300.30">
    <property type="match status" value="1"/>
</dbReference>
<evidence type="ECO:0000259" key="5">
    <source>
        <dbReference type="Pfam" id="PF07859"/>
    </source>
</evidence>
<feature type="transmembrane region" description="Helical" evidence="2">
    <location>
        <begin position="683"/>
        <end position="704"/>
    </location>
</feature>
<dbReference type="InterPro" id="IPR045851">
    <property type="entry name" value="AMP-bd_C_sf"/>
</dbReference>
<evidence type="ECO:0000313" key="7">
    <source>
        <dbReference type="Proteomes" id="UP001213000"/>
    </source>
</evidence>
<dbReference type="InterPro" id="IPR000873">
    <property type="entry name" value="AMP-dep_synth/lig_dom"/>
</dbReference>
<dbReference type="GO" id="GO:0006508">
    <property type="term" value="P:proteolysis"/>
    <property type="evidence" value="ECO:0007669"/>
    <property type="project" value="InterPro"/>
</dbReference>
<reference evidence="6" key="1">
    <citation type="submission" date="2022-07" db="EMBL/GenBank/DDBJ databases">
        <title>Genome Sequence of Leucocoprinus birnbaumii.</title>
        <authorList>
            <person name="Buettner E."/>
        </authorList>
    </citation>
    <scope>NUCLEOTIDE SEQUENCE</scope>
    <source>
        <strain evidence="6">VT141</strain>
    </source>
</reference>
<dbReference type="Pfam" id="PF07859">
    <property type="entry name" value="Abhydrolase_3"/>
    <property type="match status" value="1"/>
</dbReference>
<dbReference type="Gene3D" id="3.40.50.12780">
    <property type="entry name" value="N-terminal domain of ligase-like"/>
    <property type="match status" value="1"/>
</dbReference>
<protein>
    <submittedName>
        <fullName evidence="6">Uncharacterized protein</fullName>
    </submittedName>
</protein>
<dbReference type="InterPro" id="IPR010071">
    <property type="entry name" value="AA_adenyl_dom"/>
</dbReference>
<dbReference type="Gene3D" id="3.40.50.1820">
    <property type="entry name" value="alpha/beta hydrolase"/>
    <property type="match status" value="1"/>
</dbReference>
<evidence type="ECO:0000259" key="4">
    <source>
        <dbReference type="Pfam" id="PF00501"/>
    </source>
</evidence>
<dbReference type="SUPFAM" id="SSF56801">
    <property type="entry name" value="Acetyl-CoA synthetase-like"/>
    <property type="match status" value="1"/>
</dbReference>
<dbReference type="SUPFAM" id="SSF53474">
    <property type="entry name" value="alpha/beta-Hydrolases"/>
    <property type="match status" value="1"/>
</dbReference>
<feature type="transmembrane region" description="Helical" evidence="2">
    <location>
        <begin position="756"/>
        <end position="774"/>
    </location>
</feature>
<dbReference type="PANTHER" id="PTHR33927">
    <property type="entry name" value="TRANSMEMBRANE PROTEIN"/>
    <property type="match status" value="1"/>
</dbReference>
<feature type="compositionally biased region" description="Basic and acidic residues" evidence="1">
    <location>
        <begin position="556"/>
        <end position="566"/>
    </location>
</feature>